<reference evidence="18" key="1">
    <citation type="journal article" date="2019" name="IScience">
        <title>Narwhal Genome Reveals Long-Term Low Genetic Diversity despite Current Large Abundance Size.</title>
        <authorList>
            <person name="Westbury M.V."/>
            <person name="Petersen B."/>
            <person name="Garde E."/>
            <person name="Heide-Jorgensen M.P."/>
            <person name="Lorenzen E.D."/>
        </authorList>
    </citation>
    <scope>NUCLEOTIDE SEQUENCE [LARGE SCALE GENOMIC DNA]</scope>
</reference>
<dbReference type="SMART" id="SM00034">
    <property type="entry name" value="CLECT"/>
    <property type="match status" value="2"/>
</dbReference>
<feature type="region of interest" description="Disordered" evidence="14">
    <location>
        <begin position="1"/>
        <end position="42"/>
    </location>
</feature>
<evidence type="ECO:0000256" key="7">
    <source>
        <dbReference type="ARBA" id="ARBA00023054"/>
    </source>
</evidence>
<dbReference type="SUPFAM" id="SSF56436">
    <property type="entry name" value="C-type lectin-like"/>
    <property type="match status" value="2"/>
</dbReference>
<evidence type="ECO:0000313" key="18">
    <source>
        <dbReference type="Proteomes" id="UP000308365"/>
    </source>
</evidence>
<feature type="coiled-coil region" evidence="13">
    <location>
        <begin position="141"/>
        <end position="209"/>
    </location>
</feature>
<dbReference type="Gene3D" id="1.20.5.170">
    <property type="match status" value="8"/>
</dbReference>
<evidence type="ECO:0000256" key="14">
    <source>
        <dbReference type="SAM" id="MobiDB-lite"/>
    </source>
</evidence>
<feature type="non-terminal residue" evidence="17">
    <location>
        <position position="1"/>
    </location>
</feature>
<evidence type="ECO:0000256" key="4">
    <source>
        <dbReference type="ARBA" id="ARBA00022734"/>
    </source>
</evidence>
<evidence type="ECO:0000313" key="17">
    <source>
        <dbReference type="EMBL" id="TKC36884.1"/>
    </source>
</evidence>
<dbReference type="GO" id="GO:0016020">
    <property type="term" value="C:membrane"/>
    <property type="evidence" value="ECO:0007669"/>
    <property type="project" value="UniProtKB-SubCell"/>
</dbReference>
<sequence length="952" mass="107306">HESETNEASKKEEEDFGERAGREHLCQEGYGAESAQGSVPKPTVCWSNEHSPLLPAEPPPKTRPSLVLGRLLTVRAAVIFLMLVLVASVLLQAILLSDVKTNAQLLKGRVDNISTLSSEIKRNRGGVAAAGIQVQMVSASLDRMRSQIRRLETSVKEANARLQVLTSSWEEVDKFNAQIPELKRDLDKASALNAKVRGLQRRLENVSQLFQQQNDILQMVSQGWKYFRGNFYYFSQVTRTWYSAQQFCLSRDSHLTSVTSESEQELLYRTAGGLLYWIGLSKAGSEGYWYWVDDSLFNKVQSVKFWIPGEPNNTGNNEHCADIKMSSLQSRNDASCDNEFLFICKRPYMPSEPWAEAGIQARTRQERSREEAERYWRMKEAEMRGDEVRFCTGNQSVSLCSRGLDPGAVAPAAPKVPRRLQAILAFVAATVVSSLVALFVVDPYHFGREAELQEAIQMFKGHVENSSTWSAEIQVLTYRVDNVSSQIQMLDGHLENASVDLQMVKGILKDASTLSFQTQMLRSSLEGTTSEMQKLKGDLEDTQASHSQIQSFLKSGLENTSTELHMLSRGLENANTEIQVLKAGLETADAQVRLANSNLKNVNAQIYVLRGNLDSVNDLRAQQKVLRSSLEGATAEMQKLKRSLQNATALNSQTQTFIKGSLGNTSAEIQVLRGHLERAGDETRLLKRDLETVTAQTQTVNGRLEQTDAQMRVLKTELESAIALRSKIQVLDGLLRNASREIQTLKQGMKDAAALNSKTRMLERNLQEARAEVHRLKEDLENTKAMTTKIQEEQGSLETLRAASASQEQLQRTQNQLLQLILQGWKSYSGSLYYFSLAKKTWQEAEQFCVSQGAHLASVTSEEEQAFLIQFTSASYHWIGLTDSDLQGFWRWADGTPFNSARSSAFWDKNQPDNWRHENGQMEDCVHMRWKWNDMYCTALYQWVCKKPVGWM</sequence>
<keyword evidence="4" id="KW-0430">Lectin</keyword>
<keyword evidence="7 13" id="KW-0175">Coiled coil</keyword>
<evidence type="ECO:0000256" key="15">
    <source>
        <dbReference type="SAM" id="Phobius"/>
    </source>
</evidence>
<dbReference type="SUPFAM" id="SSF58100">
    <property type="entry name" value="Bacterial hemolysins"/>
    <property type="match status" value="1"/>
</dbReference>
<dbReference type="Pfam" id="PF00059">
    <property type="entry name" value="Lectin_C"/>
    <property type="match status" value="2"/>
</dbReference>
<feature type="compositionally biased region" description="Basic and acidic residues" evidence="14">
    <location>
        <begin position="7"/>
        <end position="26"/>
    </location>
</feature>
<evidence type="ECO:0000259" key="16">
    <source>
        <dbReference type="PROSITE" id="PS50041"/>
    </source>
</evidence>
<evidence type="ECO:0000256" key="9">
    <source>
        <dbReference type="ARBA" id="ARBA00023157"/>
    </source>
</evidence>
<dbReference type="InterPro" id="IPR001304">
    <property type="entry name" value="C-type_lectin-like"/>
</dbReference>
<evidence type="ECO:0000256" key="6">
    <source>
        <dbReference type="ARBA" id="ARBA00022989"/>
    </source>
</evidence>
<dbReference type="GO" id="GO:0030246">
    <property type="term" value="F:carbohydrate binding"/>
    <property type="evidence" value="ECO:0007669"/>
    <property type="project" value="UniProtKB-KW"/>
</dbReference>
<dbReference type="EMBL" id="RWIC01001229">
    <property type="protein sequence ID" value="TKC36884.1"/>
    <property type="molecule type" value="Genomic_DNA"/>
</dbReference>
<comment type="caution">
    <text evidence="17">The sequence shown here is derived from an EMBL/GenBank/DDBJ whole genome shotgun (WGS) entry which is preliminary data.</text>
</comment>
<protein>
    <recommendedName>
        <fullName evidence="11">C-type lectin domain family 4 member K</fullName>
    </recommendedName>
    <alternativeName>
        <fullName evidence="12">Langerin</fullName>
    </alternativeName>
</protein>
<keyword evidence="8 15" id="KW-0472">Membrane</keyword>
<comment type="subcellular location">
    <subcellularLocation>
        <location evidence="1">Membrane</location>
        <topology evidence="1">Single-pass type II membrane protein</topology>
    </subcellularLocation>
</comment>
<keyword evidence="5" id="KW-0735">Signal-anchor</keyword>
<evidence type="ECO:0000256" key="2">
    <source>
        <dbReference type="ARBA" id="ARBA00011233"/>
    </source>
</evidence>
<dbReference type="InterPro" id="IPR016187">
    <property type="entry name" value="CTDL_fold"/>
</dbReference>
<dbReference type="PROSITE" id="PS00615">
    <property type="entry name" value="C_TYPE_LECTIN_1"/>
    <property type="match status" value="1"/>
</dbReference>
<feature type="coiled-coil region" evidence="13">
    <location>
        <begin position="525"/>
        <end position="605"/>
    </location>
</feature>
<name>A0A4U1EKJ5_MONMO</name>
<evidence type="ECO:0000256" key="13">
    <source>
        <dbReference type="SAM" id="Coils"/>
    </source>
</evidence>
<evidence type="ECO:0000256" key="8">
    <source>
        <dbReference type="ARBA" id="ARBA00023136"/>
    </source>
</evidence>
<feature type="coiled-coil region" evidence="13">
    <location>
        <begin position="704"/>
        <end position="823"/>
    </location>
</feature>
<accession>A0A4U1EKJ5</accession>
<evidence type="ECO:0000256" key="1">
    <source>
        <dbReference type="ARBA" id="ARBA00004606"/>
    </source>
</evidence>
<evidence type="ECO:0000256" key="11">
    <source>
        <dbReference type="ARBA" id="ARBA00074414"/>
    </source>
</evidence>
<dbReference type="InterPro" id="IPR050111">
    <property type="entry name" value="C-type_lectin/snaclec_domain"/>
</dbReference>
<dbReference type="InterPro" id="IPR016186">
    <property type="entry name" value="C-type_lectin-like/link_sf"/>
</dbReference>
<dbReference type="CDD" id="cd03590">
    <property type="entry name" value="CLECT_DC-SIGN_like"/>
    <property type="match status" value="2"/>
</dbReference>
<dbReference type="PANTHER" id="PTHR22803">
    <property type="entry name" value="MANNOSE, PHOSPHOLIPASE, LECTIN RECEPTOR RELATED"/>
    <property type="match status" value="1"/>
</dbReference>
<keyword evidence="10" id="KW-0325">Glycoprotein</keyword>
<keyword evidence="3 15" id="KW-0812">Transmembrane</keyword>
<evidence type="ECO:0000256" key="3">
    <source>
        <dbReference type="ARBA" id="ARBA00022692"/>
    </source>
</evidence>
<proteinExistence type="predicted"/>
<evidence type="ECO:0000256" key="10">
    <source>
        <dbReference type="ARBA" id="ARBA00023180"/>
    </source>
</evidence>
<gene>
    <name evidence="17" type="ORF">EI555_016662</name>
</gene>
<organism evidence="17 18">
    <name type="scientific">Monodon monoceros</name>
    <name type="common">Narwhal</name>
    <name type="synonym">Ceratodon monodon</name>
    <dbReference type="NCBI Taxonomy" id="40151"/>
    <lineage>
        <taxon>Eukaryota</taxon>
        <taxon>Metazoa</taxon>
        <taxon>Chordata</taxon>
        <taxon>Craniata</taxon>
        <taxon>Vertebrata</taxon>
        <taxon>Euteleostomi</taxon>
        <taxon>Mammalia</taxon>
        <taxon>Eutheria</taxon>
        <taxon>Laurasiatheria</taxon>
        <taxon>Artiodactyla</taxon>
        <taxon>Whippomorpha</taxon>
        <taxon>Cetacea</taxon>
        <taxon>Odontoceti</taxon>
        <taxon>Monodontidae</taxon>
        <taxon>Monodon</taxon>
    </lineage>
</organism>
<dbReference type="Gene3D" id="3.10.100.10">
    <property type="entry name" value="Mannose-Binding Protein A, subunit A"/>
    <property type="match status" value="2"/>
</dbReference>
<dbReference type="PROSITE" id="PS50041">
    <property type="entry name" value="C_TYPE_LECTIN_2"/>
    <property type="match status" value="2"/>
</dbReference>
<feature type="domain" description="C-type lectin" evidence="16">
    <location>
        <begin position="227"/>
        <end position="345"/>
    </location>
</feature>
<keyword evidence="6 15" id="KW-1133">Transmembrane helix</keyword>
<feature type="domain" description="C-type lectin" evidence="16">
    <location>
        <begin position="828"/>
        <end position="946"/>
    </location>
</feature>
<comment type="subunit">
    <text evidence="2">Homotrimer.</text>
</comment>
<evidence type="ECO:0000256" key="12">
    <source>
        <dbReference type="ARBA" id="ARBA00080079"/>
    </source>
</evidence>
<dbReference type="Proteomes" id="UP000308365">
    <property type="component" value="Unassembled WGS sequence"/>
</dbReference>
<feature type="transmembrane region" description="Helical" evidence="15">
    <location>
        <begin position="72"/>
        <end position="96"/>
    </location>
</feature>
<dbReference type="InterPro" id="IPR018378">
    <property type="entry name" value="C-type_lectin_CS"/>
</dbReference>
<dbReference type="AlphaFoldDB" id="A0A4U1EKJ5"/>
<evidence type="ECO:0000256" key="5">
    <source>
        <dbReference type="ARBA" id="ARBA00022968"/>
    </source>
</evidence>
<dbReference type="FunFam" id="3.10.100.10:FF:000115">
    <property type="entry name" value="C-type lectin domain family 4 member K"/>
    <property type="match status" value="1"/>
</dbReference>
<dbReference type="InterPro" id="IPR033989">
    <property type="entry name" value="CD209-like_CTLD"/>
</dbReference>
<keyword evidence="9" id="KW-1015">Disulfide bond</keyword>